<proteinExistence type="predicted"/>
<reference evidence="4" key="1">
    <citation type="submission" date="2020-01" db="EMBL/GenBank/DDBJ databases">
        <title>Development of genomics and gene disruption for Polysphondylium violaceum indicates a role for the polyketide synthase stlB in stalk morphogenesis.</title>
        <authorList>
            <person name="Narita B."/>
            <person name="Kawabe Y."/>
            <person name="Kin K."/>
            <person name="Saito T."/>
            <person name="Gibbs R."/>
            <person name="Kuspa A."/>
            <person name="Muzny D."/>
            <person name="Queller D."/>
            <person name="Richards S."/>
            <person name="Strassman J."/>
            <person name="Sucgang R."/>
            <person name="Worley K."/>
            <person name="Schaap P."/>
        </authorList>
    </citation>
    <scope>NUCLEOTIDE SEQUENCE</scope>
    <source>
        <strain evidence="4">QSvi11</strain>
    </source>
</reference>
<evidence type="ECO:0000259" key="2">
    <source>
        <dbReference type="PROSITE" id="PS00022"/>
    </source>
</evidence>
<sequence length="1104" mass="121904">MIIAPNILNFRQISMGYASASTGWNCEYTFQVTLDINYFDYIMTIPVLDFHNANPTVVNGSTLLNIGTSTSLGTYHIVGEFSKDSNTYPVTFGDDFQCIEPPPTLAYEEFPSDFNLEPQLTASRFTYFFRAKNYERRANNGAGCSLDTNLFVCHLIQPDYVSDPTLFTLVIYPLISQNIASPSTVSLTLTEPVSHSMTFTNLLEPYGSLASNVLVPPPAMVYKKDSDPNTYVLFSVQGDSTNLFLGVDQSGSGYMSYAPVKGDSQSQTYLIRYRNNPTTSSQSCNIVFYNGAAGTQHLTSIINGVPSLTIFQTYISSVQQLDPNGHTHIIQVIYIKSTYLDELFSYSLDNYFFEPSITFPLGYESGDLKEYYFSMSQMTSPFSQSQLTSISGTNSEFVTTNIGSYGVSPLAIDTLPPVINDVQTFRLNSSFVLLRINITDDVSGFSMLQFGGGLDYLVIDVLPHHLVKGDLNNGVYEIITDTLFKTPSTVAVADRASNRVMFTYDGVYNVNGKKLDLLQDILSPDTITLFYFEKPIVDVSQQGHNNTLYLNYIGAGPHSKVMFFPLFNTPDHTDVQQDPSNHYHWDPVLNLIKIDFYIPSGLVAGKLKYVISSKTGFNDEMVVQILGSNSTLTILSDSNANQLPPLVIGITAQPNSPIAITDPTNIGWVIKVETPRHRLKSALFTVTSDYDPVGFNFTFNPNNNLHINDLVINFQVLGSSRSQIYTISYAYLEDDEGLKSGFNALPWTNAFFQVEIPSITVACPILTSNPPILLSFKQISTNPINLIGANRKVVYEYEASSSRGLLARIKPVVYLTGSLNTKALLTYIRQSNFQCQTEIVSSNSTNTKYQSLCDIPFGYGYPEGLLVSVYGFVNGYMEIGGYSANSLRLKGFDYFINGSTSSFPSLPPVIDSSNNYTGSGTLELRGYRFGSSSQNLAMEIRTQGQLYTVYNPTYHHFNGFSLSFDYQSIEPFLIRFKNDNDPNYSNEYLVDPWGIGWDSSSSSATSSSSHQSSSSEIDQSSSTNITPTKEPPKCPGTPKCGGDDKGVCLSSGGCQCKYPYYGEQCTSVIVVIPTPKPNPNNPSTNITIDIPGTQDHVQLSTLVS</sequence>
<dbReference type="InterPro" id="IPR057709">
    <property type="entry name" value="DUF7949"/>
</dbReference>
<dbReference type="PANTHER" id="PTHR31378">
    <property type="entry name" value="EGF-LIKE DOMAIN-CONTAINING PROTEIN-RELATED-RELATED"/>
    <property type="match status" value="1"/>
</dbReference>
<feature type="compositionally biased region" description="Low complexity" evidence="1">
    <location>
        <begin position="1001"/>
        <end position="1028"/>
    </location>
</feature>
<dbReference type="Pfam" id="PF25820">
    <property type="entry name" value="DUF7949"/>
    <property type="match status" value="1"/>
</dbReference>
<feature type="domain" description="EGF-like" evidence="2 3">
    <location>
        <begin position="1054"/>
        <end position="1065"/>
    </location>
</feature>
<dbReference type="AlphaFoldDB" id="A0A8J4PTF3"/>
<dbReference type="InterPro" id="IPR056645">
    <property type="entry name" value="DUF7743"/>
</dbReference>
<gene>
    <name evidence="4" type="ORF">CYY_005510</name>
</gene>
<feature type="non-terminal residue" evidence="4">
    <location>
        <position position="1104"/>
    </location>
</feature>
<dbReference type="Pfam" id="PF23034">
    <property type="entry name" value="DUF7035"/>
    <property type="match status" value="1"/>
</dbReference>
<dbReference type="PANTHER" id="PTHR31378:SF17">
    <property type="match status" value="1"/>
</dbReference>
<evidence type="ECO:0000259" key="3">
    <source>
        <dbReference type="PROSITE" id="PS01186"/>
    </source>
</evidence>
<dbReference type="PROSITE" id="PS01186">
    <property type="entry name" value="EGF_2"/>
    <property type="match status" value="1"/>
</dbReference>
<evidence type="ECO:0000313" key="4">
    <source>
        <dbReference type="EMBL" id="KAF2073192.1"/>
    </source>
</evidence>
<comment type="caution">
    <text evidence="4">The sequence shown here is derived from an EMBL/GenBank/DDBJ whole genome shotgun (WGS) entry which is preliminary data.</text>
</comment>
<evidence type="ECO:0000256" key="1">
    <source>
        <dbReference type="SAM" id="MobiDB-lite"/>
    </source>
</evidence>
<dbReference type="Pfam" id="PF23033">
    <property type="entry name" value="DUF7034"/>
    <property type="match status" value="1"/>
</dbReference>
<dbReference type="InterPro" id="IPR055463">
    <property type="entry name" value="DUF7035"/>
</dbReference>
<dbReference type="Pfam" id="PF24893">
    <property type="entry name" value="DUF7743"/>
    <property type="match status" value="1"/>
</dbReference>
<name>A0A8J4PTF3_9MYCE</name>
<organism evidence="4 5">
    <name type="scientific">Polysphondylium violaceum</name>
    <dbReference type="NCBI Taxonomy" id="133409"/>
    <lineage>
        <taxon>Eukaryota</taxon>
        <taxon>Amoebozoa</taxon>
        <taxon>Evosea</taxon>
        <taxon>Eumycetozoa</taxon>
        <taxon>Dictyostelia</taxon>
        <taxon>Dictyosteliales</taxon>
        <taxon>Dictyosteliaceae</taxon>
        <taxon>Polysphondylium</taxon>
    </lineage>
</organism>
<protein>
    <recommendedName>
        <fullName evidence="2 3">EGF-like domain-containing protein</fullName>
    </recommendedName>
</protein>
<dbReference type="Proteomes" id="UP000695562">
    <property type="component" value="Unassembled WGS sequence"/>
</dbReference>
<dbReference type="PROSITE" id="PS00022">
    <property type="entry name" value="EGF_1"/>
    <property type="match status" value="1"/>
</dbReference>
<dbReference type="InterPro" id="IPR000742">
    <property type="entry name" value="EGF"/>
</dbReference>
<feature type="region of interest" description="Disordered" evidence="1">
    <location>
        <begin position="1001"/>
        <end position="1037"/>
    </location>
</feature>
<dbReference type="InterPro" id="IPR055462">
    <property type="entry name" value="DUF7034"/>
</dbReference>
<dbReference type="EMBL" id="AJWJ01000221">
    <property type="protein sequence ID" value="KAF2073192.1"/>
    <property type="molecule type" value="Genomic_DNA"/>
</dbReference>
<evidence type="ECO:0000313" key="5">
    <source>
        <dbReference type="Proteomes" id="UP000695562"/>
    </source>
</evidence>
<accession>A0A8J4PTF3</accession>
<keyword evidence="5" id="KW-1185">Reference proteome</keyword>